<dbReference type="AlphaFoldDB" id="A0A7C5HI12"/>
<gene>
    <name evidence="2" type="ORF">ENL07_00105</name>
</gene>
<dbReference type="GO" id="GO:0016887">
    <property type="term" value="F:ATP hydrolysis activity"/>
    <property type="evidence" value="ECO:0007669"/>
    <property type="project" value="InterPro"/>
</dbReference>
<dbReference type="PANTHER" id="PTHR43394:SF1">
    <property type="entry name" value="ATP-BINDING CASSETTE SUB-FAMILY B MEMBER 10, MITOCHONDRIAL"/>
    <property type="match status" value="1"/>
</dbReference>
<dbReference type="InterPro" id="IPR039421">
    <property type="entry name" value="Type_1_exporter"/>
</dbReference>
<comment type="caution">
    <text evidence="2">The sequence shown here is derived from an EMBL/GenBank/DDBJ whole genome shotgun (WGS) entry which is preliminary data.</text>
</comment>
<organism evidence="2">
    <name type="scientific">Chlorobaculum parvum</name>
    <dbReference type="NCBI Taxonomy" id="274539"/>
    <lineage>
        <taxon>Bacteria</taxon>
        <taxon>Pseudomonadati</taxon>
        <taxon>Chlorobiota</taxon>
        <taxon>Chlorobiia</taxon>
        <taxon>Chlorobiales</taxon>
        <taxon>Chlorobiaceae</taxon>
        <taxon>Chlorobaculum</taxon>
    </lineage>
</organism>
<evidence type="ECO:0000259" key="1">
    <source>
        <dbReference type="Pfam" id="PF00005"/>
    </source>
</evidence>
<dbReference type="GO" id="GO:0005524">
    <property type="term" value="F:ATP binding"/>
    <property type="evidence" value="ECO:0007669"/>
    <property type="project" value="UniProtKB-KW"/>
</dbReference>
<accession>A0A7C5HI12</accession>
<keyword evidence="2" id="KW-0067">ATP-binding</keyword>
<dbReference type="GO" id="GO:0015421">
    <property type="term" value="F:ABC-type oligopeptide transporter activity"/>
    <property type="evidence" value="ECO:0007669"/>
    <property type="project" value="TreeGrafter"/>
</dbReference>
<dbReference type="Proteomes" id="UP000886058">
    <property type="component" value="Unassembled WGS sequence"/>
</dbReference>
<dbReference type="InterPro" id="IPR003439">
    <property type="entry name" value="ABC_transporter-like_ATP-bd"/>
</dbReference>
<sequence>MGERGGFFSPGQRQRISIARAFLRDPVILVLDEPSSALDMDTEKKLKDSLEQLTKERTTLIISHRMHLIDGLGTVKLEL</sequence>
<dbReference type="SUPFAM" id="SSF52540">
    <property type="entry name" value="P-loop containing nucleoside triphosphate hydrolases"/>
    <property type="match status" value="1"/>
</dbReference>
<proteinExistence type="predicted"/>
<reference evidence="2" key="1">
    <citation type="journal article" date="2020" name="mSystems">
        <title>Genome- and Community-Level Interaction Insights into Carbon Utilization and Element Cycling Functions of Hydrothermarchaeota in Hydrothermal Sediment.</title>
        <authorList>
            <person name="Zhou Z."/>
            <person name="Liu Y."/>
            <person name="Xu W."/>
            <person name="Pan J."/>
            <person name="Luo Z.H."/>
            <person name="Li M."/>
        </authorList>
    </citation>
    <scope>NUCLEOTIDE SEQUENCE [LARGE SCALE GENOMIC DNA]</scope>
    <source>
        <strain evidence="2">HyVt-633</strain>
    </source>
</reference>
<dbReference type="GO" id="GO:0090374">
    <property type="term" value="P:oligopeptide export from mitochondrion"/>
    <property type="evidence" value="ECO:0007669"/>
    <property type="project" value="TreeGrafter"/>
</dbReference>
<feature type="domain" description="ABC transporter" evidence="1">
    <location>
        <begin position="6"/>
        <end position="35"/>
    </location>
</feature>
<dbReference type="Gene3D" id="3.40.50.300">
    <property type="entry name" value="P-loop containing nucleotide triphosphate hydrolases"/>
    <property type="match status" value="1"/>
</dbReference>
<dbReference type="EMBL" id="DRSQ01000002">
    <property type="protein sequence ID" value="HHE31064.1"/>
    <property type="molecule type" value="Genomic_DNA"/>
</dbReference>
<evidence type="ECO:0000313" key="2">
    <source>
        <dbReference type="EMBL" id="HHE31064.1"/>
    </source>
</evidence>
<protein>
    <submittedName>
        <fullName evidence="2">ATP-binding cassette domain-containing protein</fullName>
    </submittedName>
</protein>
<name>A0A7C5HI12_9CHLB</name>
<dbReference type="PANTHER" id="PTHR43394">
    <property type="entry name" value="ATP-DEPENDENT PERMEASE MDL1, MITOCHONDRIAL"/>
    <property type="match status" value="1"/>
</dbReference>
<dbReference type="Pfam" id="PF00005">
    <property type="entry name" value="ABC_tran"/>
    <property type="match status" value="1"/>
</dbReference>
<keyword evidence="2" id="KW-0547">Nucleotide-binding</keyword>
<dbReference type="InterPro" id="IPR027417">
    <property type="entry name" value="P-loop_NTPase"/>
</dbReference>